<dbReference type="STRING" id="1045775.SAMN05216378_5462"/>
<dbReference type="AlphaFoldDB" id="A0A1I2GVW9"/>
<dbReference type="EMBL" id="FOMT01000006">
    <property type="protein sequence ID" value="SFF20731.1"/>
    <property type="molecule type" value="Genomic_DNA"/>
</dbReference>
<reference evidence="3" key="1">
    <citation type="submission" date="2016-10" db="EMBL/GenBank/DDBJ databases">
        <authorList>
            <person name="Varghese N."/>
            <person name="Submissions S."/>
        </authorList>
    </citation>
    <scope>NUCLEOTIDE SEQUENCE [LARGE SCALE GENOMIC DNA]</scope>
    <source>
        <strain evidence="3">CGMCC 1.10784</strain>
    </source>
</reference>
<evidence type="ECO:0008006" key="4">
    <source>
        <dbReference type="Google" id="ProtNLM"/>
    </source>
</evidence>
<name>A0A1I2GVW9_9BACL</name>
<evidence type="ECO:0000313" key="3">
    <source>
        <dbReference type="Proteomes" id="UP000198855"/>
    </source>
</evidence>
<keyword evidence="3" id="KW-1185">Reference proteome</keyword>
<feature type="signal peptide" evidence="1">
    <location>
        <begin position="1"/>
        <end position="30"/>
    </location>
</feature>
<organism evidence="2 3">
    <name type="scientific">Paenibacillus catalpae</name>
    <dbReference type="NCBI Taxonomy" id="1045775"/>
    <lineage>
        <taxon>Bacteria</taxon>
        <taxon>Bacillati</taxon>
        <taxon>Bacillota</taxon>
        <taxon>Bacilli</taxon>
        <taxon>Bacillales</taxon>
        <taxon>Paenibacillaceae</taxon>
        <taxon>Paenibacillus</taxon>
    </lineage>
</organism>
<evidence type="ECO:0000256" key="1">
    <source>
        <dbReference type="SAM" id="SignalP"/>
    </source>
</evidence>
<dbReference type="RefSeq" id="WP_245773160.1">
    <property type="nucleotide sequence ID" value="NZ_FOMT01000006.1"/>
</dbReference>
<gene>
    <name evidence="2" type="ORF">SAMN05216378_5462</name>
</gene>
<accession>A0A1I2GVW9</accession>
<evidence type="ECO:0000313" key="2">
    <source>
        <dbReference type="EMBL" id="SFF20731.1"/>
    </source>
</evidence>
<sequence>MRVQNNRWKMTILAASMALSLSLAPAQGWAANRASERVSQQVCINPAAEKLKDDLRLLWIDHAVWTRNTMISMLAGLEDANPVLQRLLRNQQDIGNAIKPYYGEEAGNKLAGLLKEHIELAGKVITAAKAGNKTDFEKYNKEWFRNGDDIVKFLSGANPNWAYADLKQMFDKHLDLLALNLTSRLAKDWEKDIAAYDEGQMHLMMLSDTLAAGIVKQFPEKFGGPSAQSR</sequence>
<feature type="chain" id="PRO_5011555059" description="Glycosyltransferase" evidence="1">
    <location>
        <begin position="31"/>
        <end position="230"/>
    </location>
</feature>
<proteinExistence type="predicted"/>
<protein>
    <recommendedName>
        <fullName evidence="4">Glycosyltransferase</fullName>
    </recommendedName>
</protein>
<keyword evidence="1" id="KW-0732">Signal</keyword>
<dbReference type="Proteomes" id="UP000198855">
    <property type="component" value="Unassembled WGS sequence"/>
</dbReference>